<evidence type="ECO:0000256" key="13">
    <source>
        <dbReference type="ARBA" id="ARBA00044502"/>
    </source>
</evidence>
<keyword evidence="5 16" id="KW-0732">Signal</keyword>
<comment type="caution">
    <text evidence="18">The sequence shown here is derived from an EMBL/GenBank/DDBJ whole genome shotgun (WGS) entry which is preliminary data.</text>
</comment>
<protein>
    <recommendedName>
        <fullName evidence="15">lytic cellulose monooxygenase (C4-dehydrogenating)</fullName>
        <ecNumber evidence="15">1.14.99.56</ecNumber>
    </recommendedName>
</protein>
<keyword evidence="9" id="KW-0503">Monooxygenase</keyword>
<dbReference type="AlphaFoldDB" id="A0A8H5AUD4"/>
<keyword evidence="3" id="KW-0964">Secreted</keyword>
<keyword evidence="8" id="KW-0186">Copper</keyword>
<sequence>MLFSASALLATAAFVGEVAAHGYVPFIRINGTKIPGWDVNTGAFIIPVFNLCMLNVGAADGYTTPQPLRVVRPTKPDSGFIDNPASSDITCSIGNSKLPSGPITATVAAGGTVTAMWNTWPIGHYGPILDYIAKCPSTGCYNWKGDTGSPWIKIQQATYDGEWPSDKLAKNGFTHDIKIPKNLANGEYVSPSHYAALLARTDKFFFKLIRHENLALHGASQKGGAQFYPVCIQITITGGGSFVPTGNLGFPGAYSATDPGILFNPYQGDAANRAYVPPGGPVYPGLVY</sequence>
<dbReference type="Pfam" id="PF03443">
    <property type="entry name" value="AA9"/>
    <property type="match status" value="2"/>
</dbReference>
<evidence type="ECO:0000256" key="16">
    <source>
        <dbReference type="SAM" id="SignalP"/>
    </source>
</evidence>
<evidence type="ECO:0000256" key="5">
    <source>
        <dbReference type="ARBA" id="ARBA00022729"/>
    </source>
</evidence>
<evidence type="ECO:0000256" key="15">
    <source>
        <dbReference type="ARBA" id="ARBA00047174"/>
    </source>
</evidence>
<keyword evidence="19" id="KW-1185">Reference proteome</keyword>
<dbReference type="PANTHER" id="PTHR33353:SF10">
    <property type="entry name" value="ENDO-BETA-1,4-GLUCANASE D"/>
    <property type="match status" value="1"/>
</dbReference>
<evidence type="ECO:0000256" key="12">
    <source>
        <dbReference type="ARBA" id="ARBA00023326"/>
    </source>
</evidence>
<comment type="similarity">
    <text evidence="13">Belongs to the polysaccharide monooxygenase AA9 family.</text>
</comment>
<evidence type="ECO:0000256" key="6">
    <source>
        <dbReference type="ARBA" id="ARBA00023001"/>
    </source>
</evidence>
<name>A0A8H5AUD4_9AGAR</name>
<feature type="domain" description="Auxiliary Activity family 9 catalytic" evidence="17">
    <location>
        <begin position="208"/>
        <end position="270"/>
    </location>
</feature>
<keyword evidence="10" id="KW-1015">Disulfide bond</keyword>
<evidence type="ECO:0000313" key="19">
    <source>
        <dbReference type="Proteomes" id="UP000541558"/>
    </source>
</evidence>
<proteinExistence type="inferred from homology"/>
<keyword evidence="4" id="KW-0479">Metal-binding</keyword>
<dbReference type="GO" id="GO:0004497">
    <property type="term" value="F:monooxygenase activity"/>
    <property type="evidence" value="ECO:0007669"/>
    <property type="project" value="UniProtKB-KW"/>
</dbReference>
<organism evidence="18 19">
    <name type="scientific">Ephemerocybe angulata</name>
    <dbReference type="NCBI Taxonomy" id="980116"/>
    <lineage>
        <taxon>Eukaryota</taxon>
        <taxon>Fungi</taxon>
        <taxon>Dikarya</taxon>
        <taxon>Basidiomycota</taxon>
        <taxon>Agaricomycotina</taxon>
        <taxon>Agaricomycetes</taxon>
        <taxon>Agaricomycetidae</taxon>
        <taxon>Agaricales</taxon>
        <taxon>Agaricineae</taxon>
        <taxon>Psathyrellaceae</taxon>
        <taxon>Ephemerocybe</taxon>
    </lineage>
</organism>
<comment type="cofactor">
    <cofactor evidence="1">
        <name>Cu(2+)</name>
        <dbReference type="ChEBI" id="CHEBI:29036"/>
    </cofactor>
</comment>
<feature type="domain" description="Auxiliary Activity family 9 catalytic" evidence="17">
    <location>
        <begin position="21"/>
        <end position="190"/>
    </location>
</feature>
<dbReference type="CDD" id="cd21175">
    <property type="entry name" value="LPMO_AA9"/>
    <property type="match status" value="1"/>
</dbReference>
<evidence type="ECO:0000256" key="2">
    <source>
        <dbReference type="ARBA" id="ARBA00004613"/>
    </source>
</evidence>
<dbReference type="EMBL" id="JAACJK010000230">
    <property type="protein sequence ID" value="KAF5310327.1"/>
    <property type="molecule type" value="Genomic_DNA"/>
</dbReference>
<gene>
    <name evidence="18" type="ORF">D9611_012052</name>
</gene>
<evidence type="ECO:0000256" key="10">
    <source>
        <dbReference type="ARBA" id="ARBA00023157"/>
    </source>
</evidence>
<keyword evidence="7" id="KW-0560">Oxidoreductase</keyword>
<evidence type="ECO:0000259" key="17">
    <source>
        <dbReference type="Pfam" id="PF03443"/>
    </source>
</evidence>
<evidence type="ECO:0000256" key="4">
    <source>
        <dbReference type="ARBA" id="ARBA00022723"/>
    </source>
</evidence>
<feature type="chain" id="PRO_5034334250" description="lytic cellulose monooxygenase (C4-dehydrogenating)" evidence="16">
    <location>
        <begin position="21"/>
        <end position="288"/>
    </location>
</feature>
<evidence type="ECO:0000256" key="11">
    <source>
        <dbReference type="ARBA" id="ARBA00023277"/>
    </source>
</evidence>
<dbReference type="Proteomes" id="UP000541558">
    <property type="component" value="Unassembled WGS sequence"/>
</dbReference>
<dbReference type="GO" id="GO:0005576">
    <property type="term" value="C:extracellular region"/>
    <property type="evidence" value="ECO:0007669"/>
    <property type="project" value="UniProtKB-SubCell"/>
</dbReference>
<evidence type="ECO:0000256" key="7">
    <source>
        <dbReference type="ARBA" id="ARBA00023002"/>
    </source>
</evidence>
<dbReference type="OrthoDB" id="4849160at2759"/>
<dbReference type="GO" id="GO:0030245">
    <property type="term" value="P:cellulose catabolic process"/>
    <property type="evidence" value="ECO:0007669"/>
    <property type="project" value="UniProtKB-KW"/>
</dbReference>
<comment type="subcellular location">
    <subcellularLocation>
        <location evidence="2">Secreted</location>
    </subcellularLocation>
</comment>
<dbReference type="EC" id="1.14.99.56" evidence="15"/>
<dbReference type="GO" id="GO:0046872">
    <property type="term" value="F:metal ion binding"/>
    <property type="evidence" value="ECO:0007669"/>
    <property type="project" value="UniProtKB-KW"/>
</dbReference>
<dbReference type="Gene3D" id="2.70.50.70">
    <property type="match status" value="2"/>
</dbReference>
<reference evidence="18 19" key="1">
    <citation type="journal article" date="2020" name="ISME J.">
        <title>Uncovering the hidden diversity of litter-decomposition mechanisms in mushroom-forming fungi.</title>
        <authorList>
            <person name="Floudas D."/>
            <person name="Bentzer J."/>
            <person name="Ahren D."/>
            <person name="Johansson T."/>
            <person name="Persson P."/>
            <person name="Tunlid A."/>
        </authorList>
    </citation>
    <scope>NUCLEOTIDE SEQUENCE [LARGE SCALE GENOMIC DNA]</scope>
    <source>
        <strain evidence="18 19">CBS 175.51</strain>
    </source>
</reference>
<evidence type="ECO:0000256" key="9">
    <source>
        <dbReference type="ARBA" id="ARBA00023033"/>
    </source>
</evidence>
<dbReference type="InterPro" id="IPR049892">
    <property type="entry name" value="AA9"/>
</dbReference>
<dbReference type="PANTHER" id="PTHR33353">
    <property type="entry name" value="PUTATIVE (AFU_ORTHOLOGUE AFUA_1G12560)-RELATED"/>
    <property type="match status" value="1"/>
</dbReference>
<dbReference type="InterPro" id="IPR005103">
    <property type="entry name" value="AA9_LPMO"/>
</dbReference>
<comment type="catalytic activity">
    <reaction evidence="14">
        <text>[(1-&gt;4)-beta-D-glucosyl]n+m + reduced acceptor + O2 = 4-dehydro-beta-D-glucosyl-[(1-&gt;4)-beta-D-glucosyl]n-1 + [(1-&gt;4)-beta-D-glucosyl]m + acceptor + H2O.</text>
        <dbReference type="EC" id="1.14.99.56"/>
    </reaction>
</comment>
<evidence type="ECO:0000256" key="1">
    <source>
        <dbReference type="ARBA" id="ARBA00001973"/>
    </source>
</evidence>
<keyword evidence="12" id="KW-0624">Polysaccharide degradation</keyword>
<keyword evidence="6" id="KW-0136">Cellulose degradation</keyword>
<evidence type="ECO:0000256" key="3">
    <source>
        <dbReference type="ARBA" id="ARBA00022525"/>
    </source>
</evidence>
<feature type="signal peptide" evidence="16">
    <location>
        <begin position="1"/>
        <end position="20"/>
    </location>
</feature>
<evidence type="ECO:0000256" key="14">
    <source>
        <dbReference type="ARBA" id="ARBA00045077"/>
    </source>
</evidence>
<evidence type="ECO:0000256" key="8">
    <source>
        <dbReference type="ARBA" id="ARBA00023008"/>
    </source>
</evidence>
<evidence type="ECO:0000313" key="18">
    <source>
        <dbReference type="EMBL" id="KAF5310327.1"/>
    </source>
</evidence>
<accession>A0A8H5AUD4</accession>
<keyword evidence="11" id="KW-0119">Carbohydrate metabolism</keyword>